<dbReference type="Proteomes" id="UP000193944">
    <property type="component" value="Unassembled WGS sequence"/>
</dbReference>
<dbReference type="InterPro" id="IPR014721">
    <property type="entry name" value="Ribsml_uS5_D2-typ_fold_subgr"/>
</dbReference>
<evidence type="ECO:0000256" key="8">
    <source>
        <dbReference type="ARBA" id="ARBA00022741"/>
    </source>
</evidence>
<gene>
    <name evidence="13" type="ORF">BCR32DRAFT_203888</name>
</gene>
<dbReference type="GO" id="GO:0004413">
    <property type="term" value="F:homoserine kinase activity"/>
    <property type="evidence" value="ECO:0007669"/>
    <property type="project" value="UniProtKB-EC"/>
</dbReference>
<dbReference type="HAMAP" id="MF_00384">
    <property type="entry name" value="Homoser_kinase"/>
    <property type="match status" value="1"/>
</dbReference>
<reference evidence="13 14" key="1">
    <citation type="submission" date="2016-08" db="EMBL/GenBank/DDBJ databases">
        <title>A Parts List for Fungal Cellulosomes Revealed by Comparative Genomics.</title>
        <authorList>
            <consortium name="DOE Joint Genome Institute"/>
            <person name="Haitjema C.H."/>
            <person name="Gilmore S.P."/>
            <person name="Henske J.K."/>
            <person name="Solomon K.V."/>
            <person name="De Groot R."/>
            <person name="Kuo A."/>
            <person name="Mondo S.J."/>
            <person name="Salamov A.A."/>
            <person name="Labutti K."/>
            <person name="Zhao Z."/>
            <person name="Chiniquy J."/>
            <person name="Barry K."/>
            <person name="Brewer H.M."/>
            <person name="Purvine S.O."/>
            <person name="Wright A.T."/>
            <person name="Boxma B."/>
            <person name="Van Alen T."/>
            <person name="Hackstein J.H."/>
            <person name="Baker S.E."/>
            <person name="Grigoriev I.V."/>
            <person name="O'Malley M.A."/>
        </authorList>
    </citation>
    <scope>NUCLEOTIDE SEQUENCE [LARGE SCALE GENOMIC DNA]</scope>
    <source>
        <strain evidence="13 14">S4</strain>
    </source>
</reference>
<evidence type="ECO:0000256" key="5">
    <source>
        <dbReference type="ARBA" id="ARBA00022605"/>
    </source>
</evidence>
<dbReference type="EC" id="2.7.1.39" evidence="3"/>
<dbReference type="GO" id="GO:0009092">
    <property type="term" value="P:homoserine metabolic process"/>
    <property type="evidence" value="ECO:0007669"/>
    <property type="project" value="EnsemblFungi"/>
</dbReference>
<organism evidence="13 14">
    <name type="scientific">Anaeromyces robustus</name>
    <dbReference type="NCBI Taxonomy" id="1754192"/>
    <lineage>
        <taxon>Eukaryota</taxon>
        <taxon>Fungi</taxon>
        <taxon>Fungi incertae sedis</taxon>
        <taxon>Chytridiomycota</taxon>
        <taxon>Chytridiomycota incertae sedis</taxon>
        <taxon>Neocallimastigomycetes</taxon>
        <taxon>Neocallimastigales</taxon>
        <taxon>Neocallimastigaceae</taxon>
        <taxon>Anaeromyces</taxon>
    </lineage>
</organism>
<evidence type="ECO:0000256" key="2">
    <source>
        <dbReference type="ARBA" id="ARBA00007370"/>
    </source>
</evidence>
<comment type="catalytic activity">
    <reaction evidence="11">
        <text>L-homoserine + ATP = O-phospho-L-homoserine + ADP + H(+)</text>
        <dbReference type="Rhea" id="RHEA:13985"/>
        <dbReference type="ChEBI" id="CHEBI:15378"/>
        <dbReference type="ChEBI" id="CHEBI:30616"/>
        <dbReference type="ChEBI" id="CHEBI:57476"/>
        <dbReference type="ChEBI" id="CHEBI:57590"/>
        <dbReference type="ChEBI" id="CHEBI:456216"/>
        <dbReference type="EC" id="2.7.1.39"/>
    </reaction>
    <physiologicalReaction direction="left-to-right" evidence="11">
        <dbReference type="Rhea" id="RHEA:13986"/>
    </physiologicalReaction>
</comment>
<comment type="similarity">
    <text evidence="2">Belongs to the GHMP kinase family. Homoserine kinase subfamily.</text>
</comment>
<protein>
    <recommendedName>
        <fullName evidence="4">Homoserine kinase</fullName>
        <ecNumber evidence="3">2.7.1.39</ecNumber>
    </recommendedName>
</protein>
<comment type="pathway">
    <text evidence="1">Amino-acid biosynthesis; L-threonine biosynthesis; L-threonine from L-aspartate: step 4/5.</text>
</comment>
<keyword evidence="5" id="KW-0028">Amino-acid biosynthesis</keyword>
<accession>A0A1Y1X6F7</accession>
<reference evidence="13 14" key="2">
    <citation type="submission" date="2016-08" db="EMBL/GenBank/DDBJ databases">
        <title>Pervasive Adenine N6-methylation of Active Genes in Fungi.</title>
        <authorList>
            <consortium name="DOE Joint Genome Institute"/>
            <person name="Mondo S.J."/>
            <person name="Dannebaum R.O."/>
            <person name="Kuo R.C."/>
            <person name="Labutti K."/>
            <person name="Haridas S."/>
            <person name="Kuo A."/>
            <person name="Salamov A."/>
            <person name="Ahrendt S.R."/>
            <person name="Lipzen A."/>
            <person name="Sullivan W."/>
            <person name="Andreopoulos W.B."/>
            <person name="Clum A."/>
            <person name="Lindquist E."/>
            <person name="Daum C."/>
            <person name="Ramamoorthy G.K."/>
            <person name="Gryganskyi A."/>
            <person name="Culley D."/>
            <person name="Magnuson J.K."/>
            <person name="James T.Y."/>
            <person name="O'Malley M.A."/>
            <person name="Stajich J.E."/>
            <person name="Spatafora J.W."/>
            <person name="Visel A."/>
            <person name="Grigoriev I.V."/>
        </authorList>
    </citation>
    <scope>NUCLEOTIDE SEQUENCE [LARGE SCALE GENOMIC DNA]</scope>
    <source>
        <strain evidence="13 14">S4</strain>
    </source>
</reference>
<evidence type="ECO:0000313" key="13">
    <source>
        <dbReference type="EMBL" id="ORX81292.1"/>
    </source>
</evidence>
<dbReference type="InterPro" id="IPR000870">
    <property type="entry name" value="Homoserine_kinase"/>
</dbReference>
<dbReference type="Gene3D" id="3.30.70.890">
    <property type="entry name" value="GHMP kinase, C-terminal domain"/>
    <property type="match status" value="1"/>
</dbReference>
<evidence type="ECO:0000256" key="10">
    <source>
        <dbReference type="ARBA" id="ARBA00022840"/>
    </source>
</evidence>
<evidence type="ECO:0000256" key="4">
    <source>
        <dbReference type="ARBA" id="ARBA00017858"/>
    </source>
</evidence>
<dbReference type="InterPro" id="IPR020568">
    <property type="entry name" value="Ribosomal_Su5_D2-typ_SF"/>
</dbReference>
<keyword evidence="7" id="KW-0791">Threonine biosynthesis</keyword>
<evidence type="ECO:0000259" key="12">
    <source>
        <dbReference type="Pfam" id="PF00288"/>
    </source>
</evidence>
<keyword evidence="9 13" id="KW-0418">Kinase</keyword>
<keyword evidence="8" id="KW-0547">Nucleotide-binding</keyword>
<dbReference type="InterPro" id="IPR006204">
    <property type="entry name" value="GHMP_kinase_N_dom"/>
</dbReference>
<dbReference type="AlphaFoldDB" id="A0A1Y1X6F7"/>
<dbReference type="InterPro" id="IPR006203">
    <property type="entry name" value="GHMP_knse_ATP-bd_CS"/>
</dbReference>
<evidence type="ECO:0000256" key="11">
    <source>
        <dbReference type="ARBA" id="ARBA00049913"/>
    </source>
</evidence>
<dbReference type="Pfam" id="PF00288">
    <property type="entry name" value="GHMP_kinases_N"/>
    <property type="match status" value="1"/>
</dbReference>
<evidence type="ECO:0000313" key="14">
    <source>
        <dbReference type="Proteomes" id="UP000193944"/>
    </source>
</evidence>
<dbReference type="PIRSF" id="PIRSF000676">
    <property type="entry name" value="Homoser_kin"/>
    <property type="match status" value="1"/>
</dbReference>
<evidence type="ECO:0000256" key="9">
    <source>
        <dbReference type="ARBA" id="ARBA00022777"/>
    </source>
</evidence>
<proteinExistence type="inferred from homology"/>
<dbReference type="Gene3D" id="3.30.230.10">
    <property type="match status" value="1"/>
</dbReference>
<dbReference type="NCBIfam" id="TIGR00191">
    <property type="entry name" value="thrB"/>
    <property type="match status" value="1"/>
</dbReference>
<dbReference type="GO" id="GO:0009088">
    <property type="term" value="P:threonine biosynthetic process"/>
    <property type="evidence" value="ECO:0007669"/>
    <property type="project" value="UniProtKB-UniPathway"/>
</dbReference>
<keyword evidence="14" id="KW-1185">Reference proteome</keyword>
<feature type="domain" description="GHMP kinase N-terminal" evidence="12">
    <location>
        <begin position="63"/>
        <end position="146"/>
    </location>
</feature>
<comment type="caution">
    <text evidence="13">The sequence shown here is derived from an EMBL/GenBank/DDBJ whole genome shotgun (WGS) entry which is preliminary data.</text>
</comment>
<dbReference type="GO" id="GO:0005524">
    <property type="term" value="F:ATP binding"/>
    <property type="evidence" value="ECO:0007669"/>
    <property type="project" value="UniProtKB-KW"/>
</dbReference>
<sequence length="342" mass="37451">MHKYTIKVPSSTSNIGPGFDVLGLGLKLFLTIHVTVHDDERPTTIDYTDKTPKGSVSLDLEENLITKTALYLARSYGTTLPNGLEIMVDNDIPLGRGLGSSGTAIVGGVMLANVACGLNLPKERLLDYCIMVEGHPDNVAASLLGGFVGSYLNEKASSLPPMKWGAENTIKQEDIPYKTSACIKMKWSKAIKVVVVIPKYELATSLARSVLPQQYDRKDIVFNLQRVTVLTHVLGDDVPNPEVIYEAMQDRIHQHYRQKLIPGLPEILALKPGFMKGFIGACMSGAGPTVLILATENFEAIGKKIQEIFMNYKDESGKPIDSYVKVLEVFNDGAVVINEDEN</sequence>
<keyword evidence="6" id="KW-0808">Transferase</keyword>
<dbReference type="UniPathway" id="UPA00050">
    <property type="reaction ID" value="UER00064"/>
</dbReference>
<evidence type="ECO:0000256" key="7">
    <source>
        <dbReference type="ARBA" id="ARBA00022697"/>
    </source>
</evidence>
<dbReference type="InterPro" id="IPR036554">
    <property type="entry name" value="GHMP_kinase_C_sf"/>
</dbReference>
<dbReference type="EMBL" id="MCFG01000122">
    <property type="protein sequence ID" value="ORX81292.1"/>
    <property type="molecule type" value="Genomic_DNA"/>
</dbReference>
<dbReference type="PROSITE" id="PS00627">
    <property type="entry name" value="GHMP_KINASES_ATP"/>
    <property type="match status" value="1"/>
</dbReference>
<evidence type="ECO:0000256" key="6">
    <source>
        <dbReference type="ARBA" id="ARBA00022679"/>
    </source>
</evidence>
<dbReference type="STRING" id="1754192.A0A1Y1X6F7"/>
<evidence type="ECO:0000256" key="1">
    <source>
        <dbReference type="ARBA" id="ARBA00005015"/>
    </source>
</evidence>
<dbReference type="SUPFAM" id="SSF55060">
    <property type="entry name" value="GHMP Kinase, C-terminal domain"/>
    <property type="match status" value="1"/>
</dbReference>
<keyword evidence="10" id="KW-0067">ATP-binding</keyword>
<evidence type="ECO:0000256" key="3">
    <source>
        <dbReference type="ARBA" id="ARBA00012078"/>
    </source>
</evidence>
<dbReference type="PANTHER" id="PTHR20861:SF1">
    <property type="entry name" value="HOMOSERINE KINASE"/>
    <property type="match status" value="1"/>
</dbReference>
<dbReference type="OrthoDB" id="195231at2759"/>
<dbReference type="SUPFAM" id="SSF54211">
    <property type="entry name" value="Ribosomal protein S5 domain 2-like"/>
    <property type="match status" value="1"/>
</dbReference>
<name>A0A1Y1X6F7_9FUNG</name>
<dbReference type="PANTHER" id="PTHR20861">
    <property type="entry name" value="HOMOSERINE/4-DIPHOSPHOCYTIDYL-2-C-METHYL-D-ERYTHRITOL KINASE"/>
    <property type="match status" value="1"/>
</dbReference>
<dbReference type="PRINTS" id="PR00958">
    <property type="entry name" value="HOMSERKINASE"/>
</dbReference>